<comment type="similarity">
    <text evidence="2">Belongs to the major facilitator superfamily. Set transporter family.</text>
</comment>
<dbReference type="CDD" id="cd17471">
    <property type="entry name" value="MFS_Set"/>
    <property type="match status" value="1"/>
</dbReference>
<keyword evidence="12" id="KW-1185">Reference proteome</keyword>
<dbReference type="PROSITE" id="PS50850">
    <property type="entry name" value="MFS"/>
    <property type="match status" value="1"/>
</dbReference>
<keyword evidence="3" id="KW-0813">Transport</keyword>
<feature type="transmembrane region" description="Helical" evidence="9">
    <location>
        <begin position="369"/>
        <end position="387"/>
    </location>
</feature>
<evidence type="ECO:0000256" key="7">
    <source>
        <dbReference type="ARBA" id="ARBA00022989"/>
    </source>
</evidence>
<dbReference type="InterPro" id="IPR036259">
    <property type="entry name" value="MFS_trans_sf"/>
</dbReference>
<feature type="transmembrane region" description="Helical" evidence="9">
    <location>
        <begin position="81"/>
        <end position="99"/>
    </location>
</feature>
<sequence>MAWQTIWRNRDPVLLSFMLVTFITGAAVALMVPVLSLFLADEIGVRPLLVGLFYTVNAVAGILISQWLAKRSDRKGSRKRLIVYCCLAGLAGGLLFAGVRQYWLLITLGVLLLNLASTASPQMFALARVYCDHQGNRSVMFSTLMRAQFSLAWVVGPPLAFAVVAQWGFVWLFAGAGLTYLLCAWTVQRRLPDLGPASGAATCAGELASAKGDVRWLFVGCLLVWTCNSMYLISMPLYLTRQLGYDQSLVGWLMGMAAGLEIPLMLMAGHWSSRWGKRPMMMVAGAAGVVFYGLLPWLTHPAALIGVQLFNAILIGIVAGLGMSYFQDLMPGRPGVATTLFTNAVRTGSIVAGALAGVIAEAWGYQGVFWLAILLAGISCLCFHRVANC</sequence>
<keyword evidence="8 9" id="KW-0472">Membrane</keyword>
<protein>
    <submittedName>
        <fullName evidence="11">MFS transporter</fullName>
    </submittedName>
</protein>
<dbReference type="Pfam" id="PF07690">
    <property type="entry name" value="MFS_1"/>
    <property type="match status" value="1"/>
</dbReference>
<feature type="transmembrane region" description="Helical" evidence="9">
    <location>
        <begin position="216"/>
        <end position="237"/>
    </location>
</feature>
<feature type="transmembrane region" description="Helical" evidence="9">
    <location>
        <begin position="12"/>
        <end position="36"/>
    </location>
</feature>
<feature type="domain" description="Major facilitator superfamily (MFS) profile" evidence="10">
    <location>
        <begin position="13"/>
        <end position="389"/>
    </location>
</feature>
<evidence type="ECO:0000313" key="12">
    <source>
        <dbReference type="Proteomes" id="UP001501321"/>
    </source>
</evidence>
<dbReference type="RefSeq" id="WP_345014215.1">
    <property type="nucleotide sequence ID" value="NZ_BAABFC010000022.1"/>
</dbReference>
<keyword evidence="4" id="KW-1003">Cell membrane</keyword>
<evidence type="ECO:0000256" key="4">
    <source>
        <dbReference type="ARBA" id="ARBA00022475"/>
    </source>
</evidence>
<dbReference type="PANTHER" id="PTHR23535:SF2">
    <property type="entry name" value="SUGAR EFFLUX TRANSPORTER A-RELATED"/>
    <property type="match status" value="1"/>
</dbReference>
<dbReference type="EMBL" id="BAABFC010000022">
    <property type="protein sequence ID" value="GAA4502758.1"/>
    <property type="molecule type" value="Genomic_DNA"/>
</dbReference>
<feature type="transmembrane region" description="Helical" evidence="9">
    <location>
        <begin position="305"/>
        <end position="326"/>
    </location>
</feature>
<feature type="transmembrane region" description="Helical" evidence="9">
    <location>
        <begin position="280"/>
        <end position="299"/>
    </location>
</feature>
<keyword evidence="6 9" id="KW-0812">Transmembrane</keyword>
<feature type="transmembrane region" description="Helical" evidence="9">
    <location>
        <begin position="249"/>
        <end position="268"/>
    </location>
</feature>
<keyword evidence="7 9" id="KW-1133">Transmembrane helix</keyword>
<evidence type="ECO:0000256" key="8">
    <source>
        <dbReference type="ARBA" id="ARBA00023136"/>
    </source>
</evidence>
<feature type="transmembrane region" description="Helical" evidence="9">
    <location>
        <begin position="105"/>
        <end position="131"/>
    </location>
</feature>
<comment type="subcellular location">
    <subcellularLocation>
        <location evidence="1">Cell membrane</location>
        <topology evidence="1">Multi-pass membrane protein</topology>
    </subcellularLocation>
</comment>
<organism evidence="11 12">
    <name type="scientific">Pseudaeromonas paramecii</name>
    <dbReference type="NCBI Taxonomy" id="2138166"/>
    <lineage>
        <taxon>Bacteria</taxon>
        <taxon>Pseudomonadati</taxon>
        <taxon>Pseudomonadota</taxon>
        <taxon>Gammaproteobacteria</taxon>
        <taxon>Aeromonadales</taxon>
        <taxon>Aeromonadaceae</taxon>
        <taxon>Pseudaeromonas</taxon>
    </lineage>
</organism>
<dbReference type="InterPro" id="IPR011701">
    <property type="entry name" value="MFS"/>
</dbReference>
<reference evidence="12" key="1">
    <citation type="journal article" date="2019" name="Int. J. Syst. Evol. Microbiol.">
        <title>The Global Catalogue of Microorganisms (GCM) 10K type strain sequencing project: providing services to taxonomists for standard genome sequencing and annotation.</title>
        <authorList>
            <consortium name="The Broad Institute Genomics Platform"/>
            <consortium name="The Broad Institute Genome Sequencing Center for Infectious Disease"/>
            <person name="Wu L."/>
            <person name="Ma J."/>
        </authorList>
    </citation>
    <scope>NUCLEOTIDE SEQUENCE [LARGE SCALE GENOMIC DNA]</scope>
    <source>
        <strain evidence="12">JCM 32226</strain>
    </source>
</reference>
<proteinExistence type="inferred from homology"/>
<dbReference type="Proteomes" id="UP001501321">
    <property type="component" value="Unassembled WGS sequence"/>
</dbReference>
<evidence type="ECO:0000259" key="10">
    <source>
        <dbReference type="PROSITE" id="PS50850"/>
    </source>
</evidence>
<evidence type="ECO:0000256" key="6">
    <source>
        <dbReference type="ARBA" id="ARBA00022692"/>
    </source>
</evidence>
<dbReference type="SUPFAM" id="SSF103473">
    <property type="entry name" value="MFS general substrate transporter"/>
    <property type="match status" value="1"/>
</dbReference>
<gene>
    <name evidence="11" type="ORF">GCM10023095_28010</name>
</gene>
<evidence type="ECO:0000256" key="1">
    <source>
        <dbReference type="ARBA" id="ARBA00004651"/>
    </source>
</evidence>
<dbReference type="InterPro" id="IPR020846">
    <property type="entry name" value="MFS_dom"/>
</dbReference>
<evidence type="ECO:0000313" key="11">
    <source>
        <dbReference type="EMBL" id="GAA4502758.1"/>
    </source>
</evidence>
<evidence type="ECO:0000256" key="3">
    <source>
        <dbReference type="ARBA" id="ARBA00022448"/>
    </source>
</evidence>
<feature type="transmembrane region" description="Helical" evidence="9">
    <location>
        <begin position="143"/>
        <end position="163"/>
    </location>
</feature>
<evidence type="ECO:0000256" key="5">
    <source>
        <dbReference type="ARBA" id="ARBA00022597"/>
    </source>
</evidence>
<comment type="caution">
    <text evidence="11">The sequence shown here is derived from an EMBL/GenBank/DDBJ whole genome shotgun (WGS) entry which is preliminary data.</text>
</comment>
<name>A0ABP8QFX2_9GAMM</name>
<dbReference type="Gene3D" id="1.20.1250.20">
    <property type="entry name" value="MFS general substrate transporter like domains"/>
    <property type="match status" value="2"/>
</dbReference>
<accession>A0ABP8QFX2</accession>
<evidence type="ECO:0000256" key="2">
    <source>
        <dbReference type="ARBA" id="ARBA00006523"/>
    </source>
</evidence>
<evidence type="ECO:0000256" key="9">
    <source>
        <dbReference type="SAM" id="Phobius"/>
    </source>
</evidence>
<feature type="transmembrane region" description="Helical" evidence="9">
    <location>
        <begin position="48"/>
        <end position="69"/>
    </location>
</feature>
<keyword evidence="5" id="KW-0762">Sugar transport</keyword>
<dbReference type="PANTHER" id="PTHR23535">
    <property type="entry name" value="SUGAR EFFLUX TRANSPORTER A-RELATED"/>
    <property type="match status" value="1"/>
</dbReference>